<reference evidence="2 3" key="1">
    <citation type="journal article" date="2022" name="Mar. Drugs">
        <title>Bioassay-Guided Fractionation Leads to the Detection of Cholic Acid Generated by the Rare Thalassomonas sp.</title>
        <authorList>
            <person name="Pheiffer F."/>
            <person name="Schneider Y.K."/>
            <person name="Hansen E.H."/>
            <person name="Andersen J.H."/>
            <person name="Isaksson J."/>
            <person name="Busche T."/>
            <person name="R C."/>
            <person name="Kalinowski J."/>
            <person name="Zyl L.V."/>
            <person name="Trindade M."/>
        </authorList>
    </citation>
    <scope>NUCLEOTIDE SEQUENCE [LARGE SCALE GENOMIC DNA]</scope>
    <source>
        <strain evidence="2 3">A5K-61T</strain>
    </source>
</reference>
<evidence type="ECO:0008006" key="4">
    <source>
        <dbReference type="Google" id="ProtNLM"/>
    </source>
</evidence>
<keyword evidence="1" id="KW-0732">Signal</keyword>
<dbReference type="Proteomes" id="UP001215231">
    <property type="component" value="Chromosome"/>
</dbReference>
<organism evidence="2 3">
    <name type="scientific">Thalassomonas haliotis</name>
    <dbReference type="NCBI Taxonomy" id="485448"/>
    <lineage>
        <taxon>Bacteria</taxon>
        <taxon>Pseudomonadati</taxon>
        <taxon>Pseudomonadota</taxon>
        <taxon>Gammaproteobacteria</taxon>
        <taxon>Alteromonadales</taxon>
        <taxon>Colwelliaceae</taxon>
        <taxon>Thalassomonas</taxon>
    </lineage>
</organism>
<accession>A0ABY7VAP1</accession>
<evidence type="ECO:0000313" key="3">
    <source>
        <dbReference type="Proteomes" id="UP001215231"/>
    </source>
</evidence>
<feature type="chain" id="PRO_5045897852" description="Outer membrane protein beta-barrel domain-containing protein" evidence="1">
    <location>
        <begin position="24"/>
        <end position="203"/>
    </location>
</feature>
<protein>
    <recommendedName>
        <fullName evidence="4">Outer membrane protein beta-barrel domain-containing protein</fullName>
    </recommendedName>
</protein>
<proteinExistence type="predicted"/>
<evidence type="ECO:0000313" key="2">
    <source>
        <dbReference type="EMBL" id="WDE10606.1"/>
    </source>
</evidence>
<dbReference type="EMBL" id="CP059693">
    <property type="protein sequence ID" value="WDE10606.1"/>
    <property type="molecule type" value="Genomic_DNA"/>
</dbReference>
<dbReference type="RefSeq" id="WP_274050652.1">
    <property type="nucleotide sequence ID" value="NZ_CP059693.1"/>
</dbReference>
<name>A0ABY7VAP1_9GAMM</name>
<evidence type="ECO:0000256" key="1">
    <source>
        <dbReference type="SAM" id="SignalP"/>
    </source>
</evidence>
<keyword evidence="3" id="KW-1185">Reference proteome</keyword>
<gene>
    <name evidence="2" type="ORF">H3N35_20450</name>
</gene>
<feature type="signal peptide" evidence="1">
    <location>
        <begin position="1"/>
        <end position="23"/>
    </location>
</feature>
<sequence length="203" mass="23571">MLAGAWRYAFISCLVLLSLTVNARELTPETSIAAGLEKQVFLDQQVTFNGVFISARKSLLPSLMLSGQWRFLEDNIAKNDFQLQQQDLQLGYRLYGYGDLLWLFSLGGQREQVRHSAAGFRSKTSKTGWLASIEGKYQINFQQGVSFALEYREKQAHERYYLRAGYHYRPPGPWMFGLKLTLGYNQKFTHDLNEYRLIVRYLF</sequence>